<evidence type="ECO:0008006" key="3">
    <source>
        <dbReference type="Google" id="ProtNLM"/>
    </source>
</evidence>
<sequence length="251" mass="29539">MNKKIHLKISILLILFLLTCYTLVGCNKVDNVRDPISFKKLDMEYVKNNDPSFFIDDLRVYINDKRIGKQVDLSTTDYNWVFDLLMEDKNKKEIYDEKKPKTYKIKLIFAEYGWTFEHDRSKYNGKQSIFYISENLKNQFIRQYLASHPINTVLTKTKFNWDEEIKGYITIMEYASVGQGIMLELEGNDGDLPIKVYDIIPKNTAPLKADKTIPFTIRLSEYREKLNNSSYIALKTNSGDGMTRFDYDRVH</sequence>
<evidence type="ECO:0000313" key="1">
    <source>
        <dbReference type="EMBL" id="GGI11570.1"/>
    </source>
</evidence>
<gene>
    <name evidence="1" type="ORF">GCM10007380_08500</name>
</gene>
<reference evidence="2" key="1">
    <citation type="journal article" date="2019" name="Int. J. Syst. Evol. Microbiol.">
        <title>The Global Catalogue of Microorganisms (GCM) 10K type strain sequencing project: providing services to taxonomists for standard genome sequencing and annotation.</title>
        <authorList>
            <consortium name="The Broad Institute Genomics Platform"/>
            <consortium name="The Broad Institute Genome Sequencing Center for Infectious Disease"/>
            <person name="Wu L."/>
            <person name="Ma J."/>
        </authorList>
    </citation>
    <scope>NUCLEOTIDE SEQUENCE [LARGE SCALE GENOMIC DNA]</scope>
    <source>
        <strain evidence="2">CGMCC 1.14993</strain>
    </source>
</reference>
<keyword evidence="2" id="KW-1185">Reference proteome</keyword>
<organism evidence="1 2">
    <name type="scientific">Gottfriedia solisilvae</name>
    <dbReference type="NCBI Taxonomy" id="1516104"/>
    <lineage>
        <taxon>Bacteria</taxon>
        <taxon>Bacillati</taxon>
        <taxon>Bacillota</taxon>
        <taxon>Bacilli</taxon>
        <taxon>Bacillales</taxon>
        <taxon>Bacillaceae</taxon>
        <taxon>Gottfriedia</taxon>
    </lineage>
</organism>
<dbReference type="AlphaFoldDB" id="A0A8J3F071"/>
<dbReference type="Proteomes" id="UP000626244">
    <property type="component" value="Unassembled WGS sequence"/>
</dbReference>
<evidence type="ECO:0000313" key="2">
    <source>
        <dbReference type="Proteomes" id="UP000626244"/>
    </source>
</evidence>
<proteinExistence type="predicted"/>
<protein>
    <recommendedName>
        <fullName evidence="3">Lipoprotein</fullName>
    </recommendedName>
</protein>
<dbReference type="EMBL" id="BMHB01000001">
    <property type="protein sequence ID" value="GGI11570.1"/>
    <property type="molecule type" value="Genomic_DNA"/>
</dbReference>
<name>A0A8J3F071_9BACI</name>
<dbReference type="OrthoDB" id="2862222at2"/>
<dbReference type="PROSITE" id="PS51257">
    <property type="entry name" value="PROKAR_LIPOPROTEIN"/>
    <property type="match status" value="1"/>
</dbReference>
<comment type="caution">
    <text evidence="1">The sequence shown here is derived from an EMBL/GenBank/DDBJ whole genome shotgun (WGS) entry which is preliminary data.</text>
</comment>
<dbReference type="RefSeq" id="WP_087999095.1">
    <property type="nucleotide sequence ID" value="NZ_BMHB01000001.1"/>
</dbReference>
<accession>A0A8J3F071</accession>